<dbReference type="EMBL" id="FJ600071">
    <property type="protein sequence ID" value="ACU45119.1"/>
    <property type="molecule type" value="mRNA"/>
</dbReference>
<feature type="non-terminal residue" evidence="1">
    <location>
        <position position="1"/>
    </location>
</feature>
<dbReference type="AlphaFoldDB" id="E8Z6N9"/>
<accession>E8Z6N9</accession>
<proteinExistence type="evidence at transcript level"/>
<organism evidence="1">
    <name type="scientific">Pfiesteria piscicida</name>
    <name type="common">Phantom dinoflagellate</name>
    <dbReference type="NCBI Taxonomy" id="71001"/>
    <lineage>
        <taxon>Eukaryota</taxon>
        <taxon>Sar</taxon>
        <taxon>Alveolata</taxon>
        <taxon>Dinophyceae</taxon>
        <taxon>Peridiniales</taxon>
        <taxon>Pfiesteriaceae</taxon>
        <taxon>Pfiesteria</taxon>
    </lineage>
</organism>
<protein>
    <submittedName>
        <fullName evidence="1">Uncharacterized protein</fullName>
    </submittedName>
</protein>
<evidence type="ECO:0000313" key="1">
    <source>
        <dbReference type="EMBL" id="ACU45119.1"/>
    </source>
</evidence>
<reference evidence="1" key="2">
    <citation type="book" date="2010" name="PROCEEDINGS OF 13TH INTERNATIONAL CONFERENCE ON HARMFUL ALGAE" publisher="International Society For The Study of Harmful Algae" city="Hong Kong, China">
        <title>Dinoflagellate meta-transcriptomics enabled by spliced leader.</title>
        <editorList>
            <person name="Unknown A."/>
        </editorList>
        <authorList>
            <person name="Lin S."/>
            <person name="Zhang H."/>
        </authorList>
    </citation>
    <scope>NUCLEOTIDE SEQUENCE</scope>
    <source>
        <strain evidence="1">CCMP1831</strain>
    </source>
</reference>
<reference evidence="1" key="1">
    <citation type="submission" date="2008-12" db="EMBL/GenBank/DDBJ databases">
        <authorList>
            <person name="Zhang H."/>
            <person name="Lin S."/>
        </authorList>
    </citation>
    <scope>NUCLEOTIDE SEQUENCE</scope>
    <source>
        <strain evidence="1">CCMP1831</strain>
    </source>
</reference>
<sequence>QYDVFLKGVTAGSCECKGNLMSSSLRASGRKLQNYIIFLILGAA</sequence>
<name>E8Z6N9_PFIPI</name>